<dbReference type="PANTHER" id="PTHR43701:SF2">
    <property type="entry name" value="MEMBRANE TRANSPORTER PROTEIN YJNA-RELATED"/>
    <property type="match status" value="1"/>
</dbReference>
<comment type="subcellular location">
    <subcellularLocation>
        <location evidence="5">Cell membrane</location>
        <topology evidence="5">Multi-pass membrane protein</topology>
    </subcellularLocation>
    <subcellularLocation>
        <location evidence="1">Membrane</location>
        <topology evidence="1">Multi-pass membrane protein</topology>
    </subcellularLocation>
</comment>
<feature type="transmembrane region" description="Helical" evidence="5">
    <location>
        <begin position="203"/>
        <end position="223"/>
    </location>
</feature>
<keyword evidence="4 5" id="KW-0472">Membrane</keyword>
<keyword evidence="7" id="KW-1185">Reference proteome</keyword>
<feature type="transmembrane region" description="Helical" evidence="5">
    <location>
        <begin position="97"/>
        <end position="114"/>
    </location>
</feature>
<dbReference type="AlphaFoldDB" id="A0A1G6WXP0"/>
<evidence type="ECO:0000313" key="6">
    <source>
        <dbReference type="EMBL" id="SDD70574.1"/>
    </source>
</evidence>
<keyword evidence="3 5" id="KW-1133">Transmembrane helix</keyword>
<gene>
    <name evidence="6" type="ORF">SAMN05192589_108130</name>
</gene>
<dbReference type="PANTHER" id="PTHR43701">
    <property type="entry name" value="MEMBRANE TRANSPORTER PROTEIN MJ0441-RELATED"/>
    <property type="match status" value="1"/>
</dbReference>
<evidence type="ECO:0000313" key="7">
    <source>
        <dbReference type="Proteomes" id="UP000198781"/>
    </source>
</evidence>
<evidence type="ECO:0000256" key="4">
    <source>
        <dbReference type="ARBA" id="ARBA00023136"/>
    </source>
</evidence>
<feature type="transmembrane region" description="Helical" evidence="5">
    <location>
        <begin position="179"/>
        <end position="197"/>
    </location>
</feature>
<evidence type="ECO:0000256" key="3">
    <source>
        <dbReference type="ARBA" id="ARBA00022989"/>
    </source>
</evidence>
<feature type="transmembrane region" description="Helical" evidence="5">
    <location>
        <begin position="134"/>
        <end position="167"/>
    </location>
</feature>
<organism evidence="6 7">
    <name type="scientific">Paracidovorax valerianellae</name>
    <dbReference type="NCBI Taxonomy" id="187868"/>
    <lineage>
        <taxon>Bacteria</taxon>
        <taxon>Pseudomonadati</taxon>
        <taxon>Pseudomonadota</taxon>
        <taxon>Betaproteobacteria</taxon>
        <taxon>Burkholderiales</taxon>
        <taxon>Comamonadaceae</taxon>
        <taxon>Paracidovorax</taxon>
    </lineage>
</organism>
<keyword evidence="5" id="KW-1003">Cell membrane</keyword>
<dbReference type="STRING" id="187868.SAMN05192589_108130"/>
<reference evidence="6 7" key="1">
    <citation type="submission" date="2016-10" db="EMBL/GenBank/DDBJ databases">
        <authorList>
            <person name="de Groot N.N."/>
        </authorList>
    </citation>
    <scope>NUCLEOTIDE SEQUENCE [LARGE SCALE GENOMIC DNA]</scope>
    <source>
        <strain evidence="6 7">DSM 16619</strain>
    </source>
</reference>
<comment type="similarity">
    <text evidence="5">Belongs to the 4-toluene sulfonate uptake permease (TSUP) (TC 2.A.102) family.</text>
</comment>
<protein>
    <recommendedName>
        <fullName evidence="5">Probable membrane transporter protein</fullName>
    </recommendedName>
</protein>
<keyword evidence="2 5" id="KW-0812">Transmembrane</keyword>
<feature type="transmembrane region" description="Helical" evidence="5">
    <location>
        <begin position="40"/>
        <end position="61"/>
    </location>
</feature>
<proteinExistence type="inferred from homology"/>
<dbReference type="Proteomes" id="UP000198781">
    <property type="component" value="Unassembled WGS sequence"/>
</dbReference>
<dbReference type="RefSeq" id="WP_092744388.1">
    <property type="nucleotide sequence ID" value="NZ_FMZC01000008.1"/>
</dbReference>
<evidence type="ECO:0000256" key="2">
    <source>
        <dbReference type="ARBA" id="ARBA00022692"/>
    </source>
</evidence>
<accession>A0A1G6WXP0</accession>
<feature type="transmembrane region" description="Helical" evidence="5">
    <location>
        <begin position="73"/>
        <end position="90"/>
    </location>
</feature>
<feature type="transmembrane region" description="Helical" evidence="5">
    <location>
        <begin position="6"/>
        <end position="33"/>
    </location>
</feature>
<evidence type="ECO:0000256" key="5">
    <source>
        <dbReference type="RuleBase" id="RU363041"/>
    </source>
</evidence>
<evidence type="ECO:0000256" key="1">
    <source>
        <dbReference type="ARBA" id="ARBA00004141"/>
    </source>
</evidence>
<dbReference type="EMBL" id="FMZC01000008">
    <property type="protein sequence ID" value="SDD70574.1"/>
    <property type="molecule type" value="Genomic_DNA"/>
</dbReference>
<dbReference type="OrthoDB" id="8809193at2"/>
<dbReference type="InterPro" id="IPR051598">
    <property type="entry name" value="TSUP/Inactive_protease-like"/>
</dbReference>
<name>A0A1G6WXP0_9BURK</name>
<dbReference type="Pfam" id="PF01925">
    <property type="entry name" value="TauE"/>
    <property type="match status" value="1"/>
</dbReference>
<sequence length="249" mass="25910">MVMLWAMALMGLLVGGVAVTVGGGVTIGVPLLLLMGHSAAAAIATVKFALVGSFFTGTLAHRRAVSAPVQIPWVLWPLAVAGSIMGSLIVTGVDDRVLRILVAAMMAVVMWITYRTDFSASTATPQASGKLPLAGIATVFALCVYSGFFGAGFGTFLIFALMHFFGLSFSDSASVMTRLNLLVIGSSVTTFITHGVVDFHWGIPLFIGCALGGVLGAWVARVLSPARMKTVFLAGTMLVGAKLIWDALA</sequence>
<dbReference type="GO" id="GO:0005886">
    <property type="term" value="C:plasma membrane"/>
    <property type="evidence" value="ECO:0007669"/>
    <property type="project" value="UniProtKB-SubCell"/>
</dbReference>
<dbReference type="InterPro" id="IPR002781">
    <property type="entry name" value="TM_pro_TauE-like"/>
</dbReference>